<dbReference type="SMART" id="SM00507">
    <property type="entry name" value="HNHc"/>
    <property type="match status" value="1"/>
</dbReference>
<organism evidence="2 3">
    <name type="scientific">Paenibacillus solani</name>
    <dbReference type="NCBI Taxonomy" id="1705565"/>
    <lineage>
        <taxon>Bacteria</taxon>
        <taxon>Bacillati</taxon>
        <taxon>Bacillota</taxon>
        <taxon>Bacilli</taxon>
        <taxon>Bacillales</taxon>
        <taxon>Paenibacillaceae</taxon>
        <taxon>Paenibacillus</taxon>
    </lineage>
</organism>
<sequence>MARYAILKSFYASEAWQKFRLVVINERAIRDNGMRCEHCGKYVIKSSELTLHHIIELTPENVHDVNISLNPENILVVHHECHNEIHGRFGYQKEKGVYVVYGPPLAGHEDYVQQHMTRGDLIVDMDRLYAAVSMLPNYDKPDGLLFNVRGIHNMLIDNIKTRYGKWRSAWVIGGYADKRKRERLTDDLGAELIFCDVSREECLARLEVDEDRKHRRDEWRGYIDKWFEQYQP</sequence>
<dbReference type="GO" id="GO:0004519">
    <property type="term" value="F:endonuclease activity"/>
    <property type="evidence" value="ECO:0007669"/>
    <property type="project" value="InterPro"/>
</dbReference>
<evidence type="ECO:0000259" key="1">
    <source>
        <dbReference type="SMART" id="SM00507"/>
    </source>
</evidence>
<dbReference type="EMBL" id="LIUT01000001">
    <property type="protein sequence ID" value="KOR88768.1"/>
    <property type="molecule type" value="Genomic_DNA"/>
</dbReference>
<keyword evidence="3" id="KW-1185">Reference proteome</keyword>
<protein>
    <recommendedName>
        <fullName evidence="1">HNH nuclease domain-containing protein</fullName>
    </recommendedName>
</protein>
<dbReference type="Pfam" id="PF01844">
    <property type="entry name" value="HNH"/>
    <property type="match status" value="1"/>
</dbReference>
<reference evidence="3" key="1">
    <citation type="submission" date="2015-08" db="EMBL/GenBank/DDBJ databases">
        <title>Genome sequencing project for genomic taxonomy and phylogenomics of Bacillus-like bacteria.</title>
        <authorList>
            <person name="Liu B."/>
            <person name="Wang J."/>
            <person name="Zhu Y."/>
            <person name="Liu G."/>
            <person name="Chen Q."/>
            <person name="Chen Z."/>
            <person name="Lan J."/>
            <person name="Che J."/>
            <person name="Ge C."/>
            <person name="Shi H."/>
            <person name="Pan Z."/>
            <person name="Liu X."/>
        </authorList>
    </citation>
    <scope>NUCLEOTIDE SEQUENCE [LARGE SCALE GENOMIC DNA]</scope>
    <source>
        <strain evidence="3">FJAT-22460</strain>
    </source>
</reference>
<gene>
    <name evidence="2" type="ORF">AM231_06045</name>
</gene>
<evidence type="ECO:0000313" key="3">
    <source>
        <dbReference type="Proteomes" id="UP000036932"/>
    </source>
</evidence>
<accession>A0A0M1P2Q0</accession>
<dbReference type="GO" id="GO:0008270">
    <property type="term" value="F:zinc ion binding"/>
    <property type="evidence" value="ECO:0007669"/>
    <property type="project" value="InterPro"/>
</dbReference>
<dbReference type="GO" id="GO:0003676">
    <property type="term" value="F:nucleic acid binding"/>
    <property type="evidence" value="ECO:0007669"/>
    <property type="project" value="InterPro"/>
</dbReference>
<dbReference type="Gene3D" id="1.10.30.50">
    <property type="match status" value="1"/>
</dbReference>
<feature type="domain" description="HNH nuclease" evidence="1">
    <location>
        <begin position="24"/>
        <end position="83"/>
    </location>
</feature>
<dbReference type="PATRIC" id="fig|1705565.3.peg.3106"/>
<dbReference type="RefSeq" id="WP_054401682.1">
    <property type="nucleotide sequence ID" value="NZ_LIUT01000001.1"/>
</dbReference>
<evidence type="ECO:0000313" key="2">
    <source>
        <dbReference type="EMBL" id="KOR88768.1"/>
    </source>
</evidence>
<dbReference type="Proteomes" id="UP000036932">
    <property type="component" value="Unassembled WGS sequence"/>
</dbReference>
<dbReference type="InterPro" id="IPR002711">
    <property type="entry name" value="HNH"/>
</dbReference>
<name>A0A0M1P2Q0_9BACL</name>
<dbReference type="AlphaFoldDB" id="A0A0M1P2Q0"/>
<comment type="caution">
    <text evidence="2">The sequence shown here is derived from an EMBL/GenBank/DDBJ whole genome shotgun (WGS) entry which is preliminary data.</text>
</comment>
<proteinExistence type="predicted"/>
<dbReference type="OrthoDB" id="9811997at2"/>
<dbReference type="InterPro" id="IPR003615">
    <property type="entry name" value="HNH_nuc"/>
</dbReference>